<dbReference type="HOGENOM" id="CLU_2919412_0_0_6"/>
<dbReference type="Proteomes" id="UP000008932">
    <property type="component" value="Chromosome"/>
</dbReference>
<reference key="2">
    <citation type="submission" date="2011-06" db="EMBL/GenBank/DDBJ databases">
        <title>Complete Genome Sequence of Pseudomonas stutzeri Strain CGMCC 1.1803.</title>
        <authorList>
            <person name="Yan Y."/>
            <person name="Chen M."/>
            <person name="Lu W."/>
            <person name="Zhang W."/>
            <person name="Ping S."/>
            <person name="Lin M."/>
        </authorList>
    </citation>
    <scope>NUCLEOTIDE SEQUENCE</scope>
    <source>
        <strain>ATCC 17588</strain>
    </source>
</reference>
<name>F8H1E1_STUS2</name>
<organism evidence="1 2">
    <name type="scientific">Stutzerimonas stutzeri (strain ATCC 17588 / DSM 5190 / CCUG 11256 / JCM 5965 / LMG 11199 / NBRC 14165 / NCIMB 11358 / Stanier 221)</name>
    <name type="common">Pseudomonas stutzeri</name>
    <dbReference type="NCBI Taxonomy" id="96563"/>
    <lineage>
        <taxon>Bacteria</taxon>
        <taxon>Pseudomonadati</taxon>
        <taxon>Pseudomonadota</taxon>
        <taxon>Gammaproteobacteria</taxon>
        <taxon>Pseudomonadales</taxon>
        <taxon>Pseudomonadaceae</taxon>
        <taxon>Stutzerimonas</taxon>
    </lineage>
</organism>
<dbReference type="KEGG" id="psz:PSTAB_2338"/>
<protein>
    <submittedName>
        <fullName evidence="1">Uncharacterized protein</fullName>
    </submittedName>
</protein>
<sequence length="61" mass="6947">MDRIHGGVPSCFYPASRGSLAMDRVYARKNGHWVTKGWPMVTNRLQRHATGNRHARRASAR</sequence>
<reference evidence="1 2" key="1">
    <citation type="journal article" date="2011" name="J. Bacteriol.">
        <title>Complete Genome Sequence of the Type Strain Pseudomonas stutzeri CGMCC 1.1803.</title>
        <authorList>
            <person name="Chen M."/>
            <person name="Yan Y."/>
            <person name="Zhang W."/>
            <person name="Lu W."/>
            <person name="Wang J."/>
            <person name="Ping S."/>
            <person name="Lin M."/>
        </authorList>
    </citation>
    <scope>NUCLEOTIDE SEQUENCE [LARGE SCALE GENOMIC DNA]</scope>
    <source>
        <strain evidence="2">ATCC 17588 / DSM 5190 / CCUG 11256 / JCM 5965 / LMG 11199 / NCIMB 11358 / Stanier 221</strain>
    </source>
</reference>
<gene>
    <name evidence="1" type="ordered locus">PSTAB_2338</name>
</gene>
<evidence type="ECO:0000313" key="2">
    <source>
        <dbReference type="Proteomes" id="UP000008932"/>
    </source>
</evidence>
<dbReference type="EMBL" id="CP002881">
    <property type="protein sequence ID" value="AEJ05619.1"/>
    <property type="molecule type" value="Genomic_DNA"/>
</dbReference>
<proteinExistence type="predicted"/>
<evidence type="ECO:0000313" key="1">
    <source>
        <dbReference type="EMBL" id="AEJ05619.1"/>
    </source>
</evidence>
<accession>F8H1E1</accession>
<reference evidence="2" key="3">
    <citation type="submission" date="2011-06" db="EMBL/GenBank/DDBJ databases">
        <title>Complete genome sequence of Pseudomonas stutzeri strain CGMCC 1.1803.</title>
        <authorList>
            <person name="Yan Y."/>
            <person name="Chen M."/>
            <person name="Lu W."/>
            <person name="Zhang W."/>
            <person name="Ping S."/>
            <person name="Lin M."/>
        </authorList>
    </citation>
    <scope>NUCLEOTIDE SEQUENCE [LARGE SCALE GENOMIC DNA]</scope>
    <source>
        <strain evidence="2">ATCC 17588 / DSM 5190 / CCUG 11256 / JCM 5965 / LMG 11199 / NCIMB 11358 / Stanier 221</strain>
    </source>
</reference>
<dbReference type="AlphaFoldDB" id="F8H1E1"/>